<evidence type="ECO:0000313" key="1">
    <source>
        <dbReference type="EMBL" id="ABB15829.1"/>
    </source>
</evidence>
<dbReference type="GO" id="GO:0046983">
    <property type="term" value="F:protein dimerization activity"/>
    <property type="evidence" value="ECO:0007669"/>
    <property type="project" value="InterPro"/>
</dbReference>
<dbReference type="HOGENOM" id="CLU_2804536_0_0_9"/>
<dbReference type="InterPro" id="IPR018540">
    <property type="entry name" value="Spo0E-like"/>
</dbReference>
<dbReference type="STRING" id="246194.CHY_0387"/>
<dbReference type="InterPro" id="IPR036638">
    <property type="entry name" value="HLH_DNA-bd_sf"/>
</dbReference>
<gene>
    <name evidence="1" type="ordered locus">CHY_0387</name>
</gene>
<dbReference type="KEGG" id="chy:CHY_0387"/>
<organism evidence="1 2">
    <name type="scientific">Carboxydothermus hydrogenoformans (strain ATCC BAA-161 / DSM 6008 / Z-2901)</name>
    <dbReference type="NCBI Taxonomy" id="246194"/>
    <lineage>
        <taxon>Bacteria</taxon>
        <taxon>Bacillati</taxon>
        <taxon>Bacillota</taxon>
        <taxon>Clostridia</taxon>
        <taxon>Thermoanaerobacterales</taxon>
        <taxon>Thermoanaerobacteraceae</taxon>
        <taxon>Carboxydothermus</taxon>
    </lineage>
</organism>
<dbReference type="Proteomes" id="UP000002706">
    <property type="component" value="Chromosome"/>
</dbReference>
<dbReference type="SUPFAM" id="SSF140500">
    <property type="entry name" value="BAS1536-like"/>
    <property type="match status" value="1"/>
</dbReference>
<protein>
    <submittedName>
        <fullName evidence="1">Conserved domain protein</fullName>
    </submittedName>
</protein>
<reference evidence="1 2" key="1">
    <citation type="journal article" date="2005" name="PLoS Genet.">
        <title>Life in hot carbon monoxide: the complete genome sequence of Carboxydothermus hydrogenoformans Z-2901.</title>
        <authorList>
            <person name="Wu M."/>
            <person name="Ren Q."/>
            <person name="Durkin A.S."/>
            <person name="Daugherty S.C."/>
            <person name="Brinkac L.M."/>
            <person name="Dodson R.J."/>
            <person name="Madupu R."/>
            <person name="Sullivan S.A."/>
            <person name="Kolonay J.F."/>
            <person name="Haft D.H."/>
            <person name="Nelson W.C."/>
            <person name="Tallon L.J."/>
            <person name="Jones K.M."/>
            <person name="Ulrich L.E."/>
            <person name="Gonzalez J.M."/>
            <person name="Zhulin I.B."/>
            <person name="Robb F.T."/>
            <person name="Eisen J.A."/>
        </authorList>
    </citation>
    <scope>NUCLEOTIDE SEQUENCE [LARGE SCALE GENOMIC DNA]</scope>
    <source>
        <strain evidence="2">ATCC BAA-161 / DSM 6008 / Z-2901</strain>
    </source>
</reference>
<sequence length="67" mass="8515">MWWGDIMKQIWEKIQKEREKLVEIYERKKDFRDEEVYRLSQAIDELVVNYMKKQLENPEDRLWPELK</sequence>
<dbReference type="InterPro" id="IPR037208">
    <property type="entry name" value="Spo0E-like_sf"/>
</dbReference>
<accession>Q3AF35</accession>
<dbReference type="EMBL" id="CP000141">
    <property type="protein sequence ID" value="ABB15829.1"/>
    <property type="molecule type" value="Genomic_DNA"/>
</dbReference>
<dbReference type="InParanoid" id="Q3AF35"/>
<keyword evidence="2" id="KW-1185">Reference proteome</keyword>
<name>Q3AF35_CARHZ</name>
<dbReference type="OrthoDB" id="1725883at2"/>
<dbReference type="AlphaFoldDB" id="Q3AF35"/>
<proteinExistence type="predicted"/>
<dbReference type="GO" id="GO:0043937">
    <property type="term" value="P:regulation of sporulation"/>
    <property type="evidence" value="ECO:0007669"/>
    <property type="project" value="InterPro"/>
</dbReference>
<evidence type="ECO:0000313" key="2">
    <source>
        <dbReference type="Proteomes" id="UP000002706"/>
    </source>
</evidence>
<dbReference type="Gene3D" id="4.10.280.10">
    <property type="entry name" value="Helix-loop-helix DNA-binding domain"/>
    <property type="match status" value="1"/>
</dbReference>
<dbReference type="Pfam" id="PF09388">
    <property type="entry name" value="SpoOE-like"/>
    <property type="match status" value="1"/>
</dbReference>